<keyword evidence="4 6" id="KW-1133">Transmembrane helix</keyword>
<name>U5EP38_9DIPT</name>
<feature type="signal peptide" evidence="7">
    <location>
        <begin position="1"/>
        <end position="23"/>
    </location>
</feature>
<reference evidence="9" key="1">
    <citation type="journal article" date="2014" name="Insect Biochem. Mol. Biol.">
        <title>An insight into the sialome of the frog biting fly, Corethrella appendiculata.</title>
        <authorList>
            <person name="Ribeiro J.M.C."/>
            <person name="Chagas A.C."/>
            <person name="Pham V.M."/>
            <person name="Lounibos L.P."/>
            <person name="Calvo E."/>
        </authorList>
    </citation>
    <scope>NUCLEOTIDE SEQUENCE</scope>
    <source>
        <tissue evidence="9">Salivary glands</tissue>
    </source>
</reference>
<dbReference type="AlphaFoldDB" id="U5EP38"/>
<dbReference type="GO" id="GO:0030641">
    <property type="term" value="P:regulation of cellular pH"/>
    <property type="evidence" value="ECO:0007669"/>
    <property type="project" value="TreeGrafter"/>
</dbReference>
<comment type="similarity">
    <text evidence="2">Belongs to the vacuolar ATPase subunit S1 family.</text>
</comment>
<comment type="subcellular location">
    <subcellularLocation>
        <location evidence="1">Membrane</location>
        <topology evidence="1">Single-pass membrane protein</topology>
    </subcellularLocation>
</comment>
<dbReference type="GO" id="GO:0033176">
    <property type="term" value="C:proton-transporting V-type ATPase complex"/>
    <property type="evidence" value="ECO:0007669"/>
    <property type="project" value="TreeGrafter"/>
</dbReference>
<feature type="domain" description="V-type proton ATPase subunit S1/VOA1 transmembrane" evidence="8">
    <location>
        <begin position="337"/>
        <end position="375"/>
    </location>
</feature>
<sequence length="387" mass="43597">MVKINSLFTVICIFTIGAQIAAADNAENVPVLLWGKQSVTYLPALSDYKNSEFDALVQSQASKNTFTAIFVEDKLSTEDLSQCKLGTQTCFKNLQKIERKTYLPNVESPLRVFDKVSQSIFINEEGELSENVVVNQGKTVVFYFQGENFAAHDEYIERLVEEFKKDNDDLLIIYTGKSPSFDYTGRIRSKRQAPKQAGQDGVVLRVEPHFLMFYKNFSYFSDGKTKQNIRFSTASKVNETASTMAFAIEGEGKTLVMDFKLDANAWTISSLSFDGNNYYSKQQVNVNNLNFTYICNNWEHFQKGGQGRIAFSGVQFQVNWDKEAKLEVFGDTWDCVGFTSPGILAGLFIVLIFISIASAGITWMMDINTMDRFDDPKGKTITINASD</sequence>
<feature type="chain" id="PRO_5004659519" evidence="7">
    <location>
        <begin position="24"/>
        <end position="387"/>
    </location>
</feature>
<evidence type="ECO:0000256" key="7">
    <source>
        <dbReference type="SAM" id="SignalP"/>
    </source>
</evidence>
<evidence type="ECO:0000256" key="4">
    <source>
        <dbReference type="ARBA" id="ARBA00022989"/>
    </source>
</evidence>
<dbReference type="Pfam" id="PF20520">
    <property type="entry name" value="Ac45-VOA1_TM"/>
    <property type="match status" value="1"/>
</dbReference>
<dbReference type="InterPro" id="IPR008388">
    <property type="entry name" value="Ac45_acc_su"/>
</dbReference>
<protein>
    <submittedName>
        <fullName evidence="9">Putative vacuolar h+-atpase v0 sector accessory subunit s1</fullName>
    </submittedName>
</protein>
<feature type="transmembrane region" description="Helical" evidence="6">
    <location>
        <begin position="343"/>
        <end position="363"/>
    </location>
</feature>
<evidence type="ECO:0000256" key="5">
    <source>
        <dbReference type="ARBA" id="ARBA00023136"/>
    </source>
</evidence>
<organism evidence="9">
    <name type="scientific">Corethrella appendiculata</name>
    <dbReference type="NCBI Taxonomy" id="1370023"/>
    <lineage>
        <taxon>Eukaryota</taxon>
        <taxon>Metazoa</taxon>
        <taxon>Ecdysozoa</taxon>
        <taxon>Arthropoda</taxon>
        <taxon>Hexapoda</taxon>
        <taxon>Insecta</taxon>
        <taxon>Pterygota</taxon>
        <taxon>Neoptera</taxon>
        <taxon>Endopterygota</taxon>
        <taxon>Diptera</taxon>
        <taxon>Nematocera</taxon>
        <taxon>Culicoidea</taxon>
        <taxon>Chaoboridae</taxon>
        <taxon>Corethrella</taxon>
    </lineage>
</organism>
<evidence type="ECO:0000313" key="9">
    <source>
        <dbReference type="EMBL" id="JAB54976.1"/>
    </source>
</evidence>
<accession>U5EP38</accession>
<keyword evidence="5 6" id="KW-0472">Membrane</keyword>
<proteinExistence type="evidence at transcript level"/>
<evidence type="ECO:0000256" key="2">
    <source>
        <dbReference type="ARBA" id="ARBA00009037"/>
    </source>
</evidence>
<keyword evidence="3 6" id="KW-0812">Transmembrane</keyword>
<dbReference type="InterPro" id="IPR046756">
    <property type="entry name" value="VAS1/VOA1_TM"/>
</dbReference>
<dbReference type="EMBL" id="GANO01004895">
    <property type="protein sequence ID" value="JAB54976.1"/>
    <property type="molecule type" value="mRNA"/>
</dbReference>
<evidence type="ECO:0000256" key="3">
    <source>
        <dbReference type="ARBA" id="ARBA00022692"/>
    </source>
</evidence>
<dbReference type="PANTHER" id="PTHR12471:SF7">
    <property type="entry name" value="V-TYPE PROTON ATPASE SUBUNIT S1"/>
    <property type="match status" value="1"/>
</dbReference>
<evidence type="ECO:0000256" key="1">
    <source>
        <dbReference type="ARBA" id="ARBA00004167"/>
    </source>
</evidence>
<evidence type="ECO:0000259" key="8">
    <source>
        <dbReference type="Pfam" id="PF20520"/>
    </source>
</evidence>
<dbReference type="GO" id="GO:0001671">
    <property type="term" value="F:ATPase activator activity"/>
    <property type="evidence" value="ECO:0007669"/>
    <property type="project" value="TreeGrafter"/>
</dbReference>
<dbReference type="PANTHER" id="PTHR12471">
    <property type="entry name" value="VACUOLAR ATP SYNTHASE SUBUNIT S1"/>
    <property type="match status" value="1"/>
</dbReference>
<keyword evidence="7" id="KW-0732">Signal</keyword>
<evidence type="ECO:0000256" key="6">
    <source>
        <dbReference type="SAM" id="Phobius"/>
    </source>
</evidence>